<evidence type="ECO:0000256" key="5">
    <source>
        <dbReference type="ARBA" id="ARBA00023002"/>
    </source>
</evidence>
<organism evidence="14 15">
    <name type="scientific">Pedobacter jejuensis</name>
    <dbReference type="NCBI Taxonomy" id="1268550"/>
    <lineage>
        <taxon>Bacteria</taxon>
        <taxon>Pseudomonadati</taxon>
        <taxon>Bacteroidota</taxon>
        <taxon>Sphingobacteriia</taxon>
        <taxon>Sphingobacteriales</taxon>
        <taxon>Sphingobacteriaceae</taxon>
        <taxon>Pedobacter</taxon>
    </lineage>
</organism>
<dbReference type="InterPro" id="IPR000866">
    <property type="entry name" value="AhpC/TSA"/>
</dbReference>
<evidence type="ECO:0000256" key="11">
    <source>
        <dbReference type="ARBA" id="ARBA00049091"/>
    </source>
</evidence>
<protein>
    <recommendedName>
        <fullName evidence="2">thioredoxin-dependent peroxiredoxin</fullName>
        <ecNumber evidence="2">1.11.1.24</ecNumber>
    </recommendedName>
    <alternativeName>
        <fullName evidence="8">Thioredoxin peroxidase</fullName>
    </alternativeName>
    <alternativeName>
        <fullName evidence="10">Thioredoxin-dependent peroxiredoxin Bcp</fullName>
    </alternativeName>
</protein>
<evidence type="ECO:0000313" key="14">
    <source>
        <dbReference type="EMBL" id="RNL50315.1"/>
    </source>
</evidence>
<keyword evidence="6" id="KW-1015">Disulfide bond</keyword>
<dbReference type="PANTHER" id="PTHR42801:SF7">
    <property type="entry name" value="SLL1159 PROTEIN"/>
    <property type="match status" value="1"/>
</dbReference>
<reference evidence="14 15" key="1">
    <citation type="submission" date="2018-10" db="EMBL/GenBank/DDBJ databases">
        <title>Genome sequencing of Pedobacter jejuensis TNB23.</title>
        <authorList>
            <person name="Cho Y.-J."/>
            <person name="Cho A."/>
            <person name="Kim O.-S."/>
        </authorList>
    </citation>
    <scope>NUCLEOTIDE SEQUENCE [LARGE SCALE GENOMIC DNA]</scope>
    <source>
        <strain evidence="14 15">TNB23</strain>
    </source>
</reference>
<proteinExistence type="inferred from homology"/>
<name>A0A3N0BPR7_9SPHI</name>
<dbReference type="GO" id="GO:0034599">
    <property type="term" value="P:cellular response to oxidative stress"/>
    <property type="evidence" value="ECO:0007669"/>
    <property type="project" value="TreeGrafter"/>
</dbReference>
<evidence type="ECO:0000256" key="4">
    <source>
        <dbReference type="ARBA" id="ARBA00022862"/>
    </source>
</evidence>
<dbReference type="CDD" id="cd02970">
    <property type="entry name" value="PRX_like2"/>
    <property type="match status" value="1"/>
</dbReference>
<dbReference type="Gene3D" id="3.40.30.10">
    <property type="entry name" value="Glutaredoxin"/>
    <property type="match status" value="1"/>
</dbReference>
<evidence type="ECO:0000256" key="12">
    <source>
        <dbReference type="SAM" id="SignalP"/>
    </source>
</evidence>
<keyword evidence="7" id="KW-0676">Redox-active center</keyword>
<dbReference type="EMBL" id="RBEE01000044">
    <property type="protein sequence ID" value="RNL50315.1"/>
    <property type="molecule type" value="Genomic_DNA"/>
</dbReference>
<dbReference type="GO" id="GO:0008379">
    <property type="term" value="F:thioredoxin peroxidase activity"/>
    <property type="evidence" value="ECO:0007669"/>
    <property type="project" value="TreeGrafter"/>
</dbReference>
<comment type="caution">
    <text evidence="14">The sequence shown here is derived from an EMBL/GenBank/DDBJ whole genome shotgun (WGS) entry which is preliminary data.</text>
</comment>
<feature type="domain" description="Thioredoxin" evidence="13">
    <location>
        <begin position="24"/>
        <end position="193"/>
    </location>
</feature>
<evidence type="ECO:0000256" key="8">
    <source>
        <dbReference type="ARBA" id="ARBA00032824"/>
    </source>
</evidence>
<keyword evidence="15" id="KW-1185">Reference proteome</keyword>
<feature type="chain" id="PRO_5018155467" description="thioredoxin-dependent peroxiredoxin" evidence="12">
    <location>
        <begin position="21"/>
        <end position="193"/>
    </location>
</feature>
<dbReference type="Proteomes" id="UP000274046">
    <property type="component" value="Unassembled WGS sequence"/>
</dbReference>
<dbReference type="PANTHER" id="PTHR42801">
    <property type="entry name" value="THIOREDOXIN-DEPENDENT PEROXIDE REDUCTASE"/>
    <property type="match status" value="1"/>
</dbReference>
<dbReference type="PROSITE" id="PS51352">
    <property type="entry name" value="THIOREDOXIN_2"/>
    <property type="match status" value="1"/>
</dbReference>
<evidence type="ECO:0000259" key="13">
    <source>
        <dbReference type="PROSITE" id="PS51352"/>
    </source>
</evidence>
<dbReference type="InterPro" id="IPR036249">
    <property type="entry name" value="Thioredoxin-like_sf"/>
</dbReference>
<dbReference type="AlphaFoldDB" id="A0A3N0BPR7"/>
<keyword evidence="4" id="KW-0049">Antioxidant</keyword>
<accession>A0A3N0BPR7</accession>
<dbReference type="OrthoDB" id="9809746at2"/>
<feature type="signal peptide" evidence="12">
    <location>
        <begin position="1"/>
        <end position="20"/>
    </location>
</feature>
<comment type="function">
    <text evidence="1">Thiol-specific peroxidase that catalyzes the reduction of hydrogen peroxide and organic hydroperoxides to water and alcohols, respectively. Plays a role in cell protection against oxidative stress by detoxifying peroxides and as sensor of hydrogen peroxide-mediated signaling events.</text>
</comment>
<dbReference type="RefSeq" id="WP_123207425.1">
    <property type="nucleotide sequence ID" value="NZ_RBEE01000044.1"/>
</dbReference>
<keyword evidence="12" id="KW-0732">Signal</keyword>
<dbReference type="EC" id="1.11.1.24" evidence="2"/>
<dbReference type="GO" id="GO:0005737">
    <property type="term" value="C:cytoplasm"/>
    <property type="evidence" value="ECO:0007669"/>
    <property type="project" value="TreeGrafter"/>
</dbReference>
<comment type="similarity">
    <text evidence="9">Belongs to the peroxiredoxin family. BCP/PrxQ subfamily.</text>
</comment>
<evidence type="ECO:0000313" key="15">
    <source>
        <dbReference type="Proteomes" id="UP000274046"/>
    </source>
</evidence>
<keyword evidence="5" id="KW-0560">Oxidoreductase</keyword>
<evidence type="ECO:0000256" key="3">
    <source>
        <dbReference type="ARBA" id="ARBA00022559"/>
    </source>
</evidence>
<dbReference type="GO" id="GO:0045454">
    <property type="term" value="P:cell redox homeostasis"/>
    <property type="evidence" value="ECO:0007669"/>
    <property type="project" value="TreeGrafter"/>
</dbReference>
<evidence type="ECO:0000256" key="10">
    <source>
        <dbReference type="ARBA" id="ARBA00042639"/>
    </source>
</evidence>
<evidence type="ECO:0000256" key="7">
    <source>
        <dbReference type="ARBA" id="ARBA00023284"/>
    </source>
</evidence>
<keyword evidence="3" id="KW-0575">Peroxidase</keyword>
<evidence type="ECO:0000256" key="9">
    <source>
        <dbReference type="ARBA" id="ARBA00038489"/>
    </source>
</evidence>
<gene>
    <name evidence="14" type="ORF">D7004_19160</name>
</gene>
<sequence length="193" mass="21559">MKRIILIFTLVIMLGFNANAQKGLAAGTKAPSFSGVDQNGKKINLQGLLKEHKSVVLFFYRGQWCPYCNKHIKELQDSLQLLTGKSAYVIGVTPETSDNISKTIKKTKAGFSIIQDKDDNIMKAYGVNFMMDDATFTKYKGYGINLEANNGNSRHTLPVPATYIIDRSGKIKYVHFDPNYQKRASVKLLSAEL</sequence>
<dbReference type="InterPro" id="IPR013766">
    <property type="entry name" value="Thioredoxin_domain"/>
</dbReference>
<dbReference type="SUPFAM" id="SSF52833">
    <property type="entry name" value="Thioredoxin-like"/>
    <property type="match status" value="1"/>
</dbReference>
<comment type="catalytic activity">
    <reaction evidence="11">
        <text>a hydroperoxide + [thioredoxin]-dithiol = an alcohol + [thioredoxin]-disulfide + H2O</text>
        <dbReference type="Rhea" id="RHEA:62620"/>
        <dbReference type="Rhea" id="RHEA-COMP:10698"/>
        <dbReference type="Rhea" id="RHEA-COMP:10700"/>
        <dbReference type="ChEBI" id="CHEBI:15377"/>
        <dbReference type="ChEBI" id="CHEBI:29950"/>
        <dbReference type="ChEBI" id="CHEBI:30879"/>
        <dbReference type="ChEBI" id="CHEBI:35924"/>
        <dbReference type="ChEBI" id="CHEBI:50058"/>
        <dbReference type="EC" id="1.11.1.24"/>
    </reaction>
</comment>
<evidence type="ECO:0000256" key="6">
    <source>
        <dbReference type="ARBA" id="ARBA00023157"/>
    </source>
</evidence>
<dbReference type="Pfam" id="PF00578">
    <property type="entry name" value="AhpC-TSA"/>
    <property type="match status" value="1"/>
</dbReference>
<evidence type="ECO:0000256" key="1">
    <source>
        <dbReference type="ARBA" id="ARBA00003330"/>
    </source>
</evidence>
<dbReference type="InterPro" id="IPR050924">
    <property type="entry name" value="Peroxiredoxin_BCP/PrxQ"/>
</dbReference>
<evidence type="ECO:0000256" key="2">
    <source>
        <dbReference type="ARBA" id="ARBA00013017"/>
    </source>
</evidence>